<dbReference type="Pfam" id="PF00293">
    <property type="entry name" value="NUDIX"/>
    <property type="match status" value="1"/>
</dbReference>
<dbReference type="EMBL" id="ONZQ02000003">
    <property type="protein sequence ID" value="SPO00122.1"/>
    <property type="molecule type" value="Genomic_DNA"/>
</dbReference>
<comment type="caution">
    <text evidence="2">The sequence shown here is derived from an EMBL/GenBank/DDBJ whole genome shotgun (WGS) entry which is preliminary data.</text>
</comment>
<accession>A0AAE8MVF4</accession>
<gene>
    <name evidence="2" type="ORF">DNG_02974</name>
</gene>
<feature type="domain" description="Nudix hydrolase" evidence="1">
    <location>
        <begin position="60"/>
        <end position="204"/>
    </location>
</feature>
<dbReference type="Proteomes" id="UP001187682">
    <property type="component" value="Unassembled WGS sequence"/>
</dbReference>
<name>A0AAE8MVF4_9PEZI</name>
<dbReference type="SUPFAM" id="SSF55811">
    <property type="entry name" value="Nudix"/>
    <property type="match status" value="1"/>
</dbReference>
<keyword evidence="3" id="KW-1185">Reference proteome</keyword>
<dbReference type="AlphaFoldDB" id="A0AAE8MVF4"/>
<evidence type="ECO:0000313" key="2">
    <source>
        <dbReference type="EMBL" id="SPO00122.1"/>
    </source>
</evidence>
<evidence type="ECO:0000259" key="1">
    <source>
        <dbReference type="PROSITE" id="PS51462"/>
    </source>
</evidence>
<evidence type="ECO:0000313" key="3">
    <source>
        <dbReference type="Proteomes" id="UP001187682"/>
    </source>
</evidence>
<dbReference type="Gene3D" id="3.90.79.10">
    <property type="entry name" value="Nucleoside Triphosphate Pyrophosphohydrolase"/>
    <property type="match status" value="1"/>
</dbReference>
<dbReference type="InterPro" id="IPR000086">
    <property type="entry name" value="NUDIX_hydrolase_dom"/>
</dbReference>
<dbReference type="PROSITE" id="PS51462">
    <property type="entry name" value="NUDIX"/>
    <property type="match status" value="1"/>
</dbReference>
<sequence>MELIVSLATALAYNCGLRLSFLPLETVTCTVAPEVSKWDVPLDDFLEQFLSEAQPGYPKVQRVTATAAIFRHVDTEDPEILLLQSVRWPFLGGGKWEMTGGAADRWPRDTILRAAEREAWEEAAVELESIDAYVGSYYFHRPRLLWTAHNMKVVFLGRAKGGDAGVEDIKLSWYEHQAFCWAKESQLKAMAVDSVEPVEVRMEGSEAKPDDADFPRMQYISREGKELAIKSFQVLRELTAKKSN</sequence>
<protein>
    <recommendedName>
        <fullName evidence="1">Nudix hydrolase domain-containing protein</fullName>
    </recommendedName>
</protein>
<dbReference type="InterPro" id="IPR015797">
    <property type="entry name" value="NUDIX_hydrolase-like_dom_sf"/>
</dbReference>
<reference evidence="2" key="1">
    <citation type="submission" date="2018-03" db="EMBL/GenBank/DDBJ databases">
        <authorList>
            <person name="Guldener U."/>
        </authorList>
    </citation>
    <scope>NUCLEOTIDE SEQUENCE</scope>
</reference>
<proteinExistence type="predicted"/>
<organism evidence="2 3">
    <name type="scientific">Cephalotrichum gorgonifer</name>
    <dbReference type="NCBI Taxonomy" id="2041049"/>
    <lineage>
        <taxon>Eukaryota</taxon>
        <taxon>Fungi</taxon>
        <taxon>Dikarya</taxon>
        <taxon>Ascomycota</taxon>
        <taxon>Pezizomycotina</taxon>
        <taxon>Sordariomycetes</taxon>
        <taxon>Hypocreomycetidae</taxon>
        <taxon>Microascales</taxon>
        <taxon>Microascaceae</taxon>
        <taxon>Cephalotrichum</taxon>
    </lineage>
</organism>